<evidence type="ECO:0000256" key="1">
    <source>
        <dbReference type="SAM" id="MobiDB-lite"/>
    </source>
</evidence>
<gene>
    <name evidence="3" type="ORF">FEM48_Zijuj05G0087700</name>
</gene>
<feature type="region of interest" description="Disordered" evidence="1">
    <location>
        <begin position="101"/>
        <end position="126"/>
    </location>
</feature>
<evidence type="ECO:0000256" key="2">
    <source>
        <dbReference type="SAM" id="SignalP"/>
    </source>
</evidence>
<feature type="chain" id="PRO_5037248604" evidence="2">
    <location>
        <begin position="27"/>
        <end position="126"/>
    </location>
</feature>
<dbReference type="AlphaFoldDB" id="A0A978VDZ7"/>
<evidence type="ECO:0000313" key="3">
    <source>
        <dbReference type="EMBL" id="KAH7528586.1"/>
    </source>
</evidence>
<comment type="caution">
    <text evidence="3">The sequence shown here is derived from an EMBL/GenBank/DDBJ whole genome shotgun (WGS) entry which is preliminary data.</text>
</comment>
<name>A0A978VDZ7_ZIZJJ</name>
<reference evidence="3" key="1">
    <citation type="journal article" date="2021" name="Front. Plant Sci.">
        <title>Chromosome-Scale Genome Assembly for Chinese Sour Jujube and Insights Into Its Genome Evolution and Domestication Signature.</title>
        <authorList>
            <person name="Shen L.-Y."/>
            <person name="Luo H."/>
            <person name="Wang X.-L."/>
            <person name="Wang X.-M."/>
            <person name="Qiu X.-J."/>
            <person name="Liu H."/>
            <person name="Zhou S.-S."/>
            <person name="Jia K.-H."/>
            <person name="Nie S."/>
            <person name="Bao Y.-T."/>
            <person name="Zhang R.-G."/>
            <person name="Yun Q.-Z."/>
            <person name="Chai Y.-H."/>
            <person name="Lu J.-Y."/>
            <person name="Li Y."/>
            <person name="Zhao S.-W."/>
            <person name="Mao J.-F."/>
            <person name="Jia S.-G."/>
            <person name="Mao Y.-M."/>
        </authorList>
    </citation>
    <scope>NUCLEOTIDE SEQUENCE</scope>
    <source>
        <strain evidence="3">AT0</strain>
        <tissue evidence="3">Leaf</tissue>
    </source>
</reference>
<dbReference type="Proteomes" id="UP000813462">
    <property type="component" value="Unassembled WGS sequence"/>
</dbReference>
<evidence type="ECO:0000313" key="4">
    <source>
        <dbReference type="Proteomes" id="UP000813462"/>
    </source>
</evidence>
<dbReference type="EMBL" id="JAEACU010000005">
    <property type="protein sequence ID" value="KAH7528586.1"/>
    <property type="molecule type" value="Genomic_DNA"/>
</dbReference>
<sequence>MAALKKIVVSQAALLVLAVLVVSAKADRLDFFKLLTTNSQKSDQIFQRAVITANARRATHRSADALTSLSATSGARTAKNAYALSAYHRCVSALISRTTAIHHAHPPPPPLRSSNKCLPDPHDIRD</sequence>
<keyword evidence="2" id="KW-0732">Signal</keyword>
<proteinExistence type="predicted"/>
<accession>A0A978VDZ7</accession>
<feature type="signal peptide" evidence="2">
    <location>
        <begin position="1"/>
        <end position="26"/>
    </location>
</feature>
<protein>
    <submittedName>
        <fullName evidence="3">Uncharacterized protein</fullName>
    </submittedName>
</protein>
<organism evidence="3 4">
    <name type="scientific">Ziziphus jujuba var. spinosa</name>
    <dbReference type="NCBI Taxonomy" id="714518"/>
    <lineage>
        <taxon>Eukaryota</taxon>
        <taxon>Viridiplantae</taxon>
        <taxon>Streptophyta</taxon>
        <taxon>Embryophyta</taxon>
        <taxon>Tracheophyta</taxon>
        <taxon>Spermatophyta</taxon>
        <taxon>Magnoliopsida</taxon>
        <taxon>eudicotyledons</taxon>
        <taxon>Gunneridae</taxon>
        <taxon>Pentapetalae</taxon>
        <taxon>rosids</taxon>
        <taxon>fabids</taxon>
        <taxon>Rosales</taxon>
        <taxon>Rhamnaceae</taxon>
        <taxon>Paliureae</taxon>
        <taxon>Ziziphus</taxon>
    </lineage>
</organism>